<evidence type="ECO:0000256" key="1">
    <source>
        <dbReference type="ARBA" id="ARBA00004123"/>
    </source>
</evidence>
<evidence type="ECO:0000256" key="4">
    <source>
        <dbReference type="ARBA" id="ARBA00023163"/>
    </source>
</evidence>
<dbReference type="PRINTS" id="PR00404">
    <property type="entry name" value="MADSDOMAIN"/>
</dbReference>
<dbReference type="GO" id="GO:0005634">
    <property type="term" value="C:nucleus"/>
    <property type="evidence" value="ECO:0007669"/>
    <property type="project" value="UniProtKB-SubCell"/>
</dbReference>
<dbReference type="AlphaFoldDB" id="A0ABC8S9J7"/>
<keyword evidence="3" id="KW-0238">DNA-binding</keyword>
<dbReference type="EMBL" id="CAUOFW020002169">
    <property type="protein sequence ID" value="CAK9151693.1"/>
    <property type="molecule type" value="Genomic_DNA"/>
</dbReference>
<protein>
    <recommendedName>
        <fullName evidence="6">MADS-box domain-containing protein</fullName>
    </recommendedName>
</protein>
<keyword evidence="5" id="KW-0539">Nucleus</keyword>
<feature type="domain" description="MADS-box" evidence="6">
    <location>
        <begin position="3"/>
        <end position="63"/>
    </location>
</feature>
<evidence type="ECO:0000256" key="3">
    <source>
        <dbReference type="ARBA" id="ARBA00023125"/>
    </source>
</evidence>
<organism evidence="7 8">
    <name type="scientific">Ilex paraguariensis</name>
    <name type="common">yerba mate</name>
    <dbReference type="NCBI Taxonomy" id="185542"/>
    <lineage>
        <taxon>Eukaryota</taxon>
        <taxon>Viridiplantae</taxon>
        <taxon>Streptophyta</taxon>
        <taxon>Embryophyta</taxon>
        <taxon>Tracheophyta</taxon>
        <taxon>Spermatophyta</taxon>
        <taxon>Magnoliopsida</taxon>
        <taxon>eudicotyledons</taxon>
        <taxon>Gunneridae</taxon>
        <taxon>Pentapetalae</taxon>
        <taxon>asterids</taxon>
        <taxon>campanulids</taxon>
        <taxon>Aquifoliales</taxon>
        <taxon>Aquifoliaceae</taxon>
        <taxon>Ilex</taxon>
    </lineage>
</organism>
<dbReference type="SMART" id="SM00432">
    <property type="entry name" value="MADS"/>
    <property type="match status" value="1"/>
</dbReference>
<dbReference type="Gene3D" id="3.40.1810.10">
    <property type="entry name" value="Transcription factor, MADS-box"/>
    <property type="match status" value="1"/>
</dbReference>
<dbReference type="SUPFAM" id="SSF55455">
    <property type="entry name" value="SRF-like"/>
    <property type="match status" value="1"/>
</dbReference>
<keyword evidence="4" id="KW-0804">Transcription</keyword>
<proteinExistence type="predicted"/>
<sequence length="198" mass="22748">MGTGKKKIEIKKKEKDSDRMVTFSKRRQGLFKKARELHLRTGANVAILVFSEAGRVYTHGDPSFEATIDKYLTTHQEIHDDHVPTRWVYSHGDPFSETTMVKYLTTHQEIIHDDHVPTGQVYTHGDLSSEATTDKYLTTNQESHGDCETNSLRTWLDSIQAEAYNDMDQLLQLKMGLEEIKEKLVQRIGDEFVHSLLV</sequence>
<dbReference type="Proteomes" id="UP001642360">
    <property type="component" value="Unassembled WGS sequence"/>
</dbReference>
<dbReference type="GO" id="GO:0003677">
    <property type="term" value="F:DNA binding"/>
    <property type="evidence" value="ECO:0007669"/>
    <property type="project" value="UniProtKB-KW"/>
</dbReference>
<evidence type="ECO:0000313" key="7">
    <source>
        <dbReference type="EMBL" id="CAK9151693.1"/>
    </source>
</evidence>
<keyword evidence="8" id="KW-1185">Reference proteome</keyword>
<name>A0ABC8S9J7_9AQUA</name>
<comment type="subcellular location">
    <subcellularLocation>
        <location evidence="1">Nucleus</location>
    </subcellularLocation>
</comment>
<dbReference type="InterPro" id="IPR002100">
    <property type="entry name" value="TF_MADSbox"/>
</dbReference>
<dbReference type="InterPro" id="IPR036879">
    <property type="entry name" value="TF_MADSbox_sf"/>
</dbReference>
<gene>
    <name evidence="7" type="ORF">ILEXP_LOCUS19864</name>
</gene>
<accession>A0ABC8S9J7</accession>
<comment type="caution">
    <text evidence="7">The sequence shown here is derived from an EMBL/GenBank/DDBJ whole genome shotgun (WGS) entry which is preliminary data.</text>
</comment>
<evidence type="ECO:0000259" key="6">
    <source>
        <dbReference type="PROSITE" id="PS50066"/>
    </source>
</evidence>
<dbReference type="PROSITE" id="PS50066">
    <property type="entry name" value="MADS_BOX_2"/>
    <property type="match status" value="1"/>
</dbReference>
<keyword evidence="2" id="KW-0805">Transcription regulation</keyword>
<dbReference type="PANTHER" id="PTHR11945">
    <property type="entry name" value="MADS BOX PROTEIN"/>
    <property type="match status" value="1"/>
</dbReference>
<dbReference type="PANTHER" id="PTHR11945:SF776">
    <property type="entry name" value="AGAMOUS-LIKE 50-RELATED"/>
    <property type="match status" value="1"/>
</dbReference>
<evidence type="ECO:0000256" key="2">
    <source>
        <dbReference type="ARBA" id="ARBA00023015"/>
    </source>
</evidence>
<dbReference type="Pfam" id="PF00319">
    <property type="entry name" value="SRF-TF"/>
    <property type="match status" value="1"/>
</dbReference>
<evidence type="ECO:0000256" key="5">
    <source>
        <dbReference type="ARBA" id="ARBA00023242"/>
    </source>
</evidence>
<evidence type="ECO:0000313" key="8">
    <source>
        <dbReference type="Proteomes" id="UP001642360"/>
    </source>
</evidence>
<reference evidence="7 8" key="1">
    <citation type="submission" date="2024-02" db="EMBL/GenBank/DDBJ databases">
        <authorList>
            <person name="Vignale AGUSTIN F."/>
            <person name="Sosa J E."/>
            <person name="Modenutti C."/>
        </authorList>
    </citation>
    <scope>NUCLEOTIDE SEQUENCE [LARGE SCALE GENOMIC DNA]</scope>
</reference>